<dbReference type="OrthoDB" id="654211at2759"/>
<feature type="domain" description="Non-reducing end beta-L-arabinofuranosidase-like GH127 C-terminal" evidence="3">
    <location>
        <begin position="443"/>
        <end position="542"/>
    </location>
</feature>
<proteinExistence type="predicted"/>
<comment type="caution">
    <text evidence="4">The sequence shown here is derived from an EMBL/GenBank/DDBJ whole genome shotgun (WGS) entry which is preliminary data.</text>
</comment>
<evidence type="ECO:0000313" key="4">
    <source>
        <dbReference type="EMBL" id="KXH66683.1"/>
    </source>
</evidence>
<dbReference type="GO" id="GO:0005975">
    <property type="term" value="P:carbohydrate metabolic process"/>
    <property type="evidence" value="ECO:0007669"/>
    <property type="project" value="InterPro"/>
</dbReference>
<dbReference type="InterPro" id="IPR049049">
    <property type="entry name" value="Beta-AFase-like_GH127_C"/>
</dbReference>
<feature type="region of interest" description="Disordered" evidence="1">
    <location>
        <begin position="576"/>
        <end position="601"/>
    </location>
</feature>
<feature type="domain" description="Non-reducing end beta-L-arabinofuranosidase-like GH127 catalytic" evidence="2">
    <location>
        <begin position="10"/>
        <end position="419"/>
    </location>
</feature>
<sequence length="849" mass="94667">MPLRNIPFQDVHVSSPFWSKVQQSVRNSTVPSIIKAQKEEGHWDCLTWKKGHQPQPHASWDSDVYKTTEAACNLLLTHPNENMLHVGEETVDMIREAQHPDGYLNSFYTVHGVENRWTNLRDLHELYCLGHLYAATVAYETLTKSGRLLEVVIKSMHHLDSVFGREEGKKRGYPGHQEIEPGLLRFYDMTGDPLALKLAKYFVPERGTHNDEGETYFDHKAFARGADPYDGLGSEVKGWFHGPRDYAYNQADQPIREQTEIKGHAVSAMYYYTAVTDLVRLEAGSDPEVFECKQALNRLWGNMVNCKIYVTGAVGAYRQNEGFGEAFVLNDLEMEGCYGEICVSFALIVWCQRMLQVELRSEYADVMENCLYNGFLGAISSDGEVFYYQNILRTRTGQPEEREDWFVVACCPPNVAKLVGSRGPLLYSADNIEGFVAVHMTGKDEICLRRGPLVYCLEAVDNASIDIDHIALEDEQSPKEGSPGSIATTHDVTPLLVTGRKLAYIGLMTGEPNRLYGPKAWEYDVEPLQLTAIPKFLRANRVHLNDPGIEVKVPEATWKEPAAPSQGARPFLGSGCGGGGEATMEPGPGTRRPTLDRPAPVQYDAMRVSRAVGVETYGSDLINQLIKDAERQSTNMGEEQKQTIQWHTNALKVDFLVNKEGVICLDQISPTTAEPSQRRSPNFESSGLPLVSIRVSGEGSGDLKTAKTLIGTTLSDRLQFQTTKIFKSDDGSKKRPWLSSAMTMLWEFMWRPASPSTASTSDQQDPKLYAAIAAACPTAVTPEQSASWAYYQPGWSDELNALSVVNSMMGRIYLSGRVDLLSDNQLAIVKEGLEVYKGMRSHLRHAHPT</sequence>
<dbReference type="EMBL" id="JFFI01000621">
    <property type="protein sequence ID" value="KXH66683.1"/>
    <property type="molecule type" value="Genomic_DNA"/>
</dbReference>
<keyword evidence="5" id="KW-1185">Reference proteome</keyword>
<protein>
    <recommendedName>
        <fullName evidence="6">DUF1680 domain-containing protein</fullName>
    </recommendedName>
</protein>
<evidence type="ECO:0000256" key="1">
    <source>
        <dbReference type="SAM" id="MobiDB-lite"/>
    </source>
</evidence>
<dbReference type="AlphaFoldDB" id="A0A135V1Y9"/>
<dbReference type="InterPro" id="IPR008928">
    <property type="entry name" value="6-hairpin_glycosidase_sf"/>
</dbReference>
<dbReference type="Pfam" id="PF07944">
    <property type="entry name" value="Beta-AFase-like_GH127_cat"/>
    <property type="match status" value="1"/>
</dbReference>
<dbReference type="PANTHER" id="PTHR43465">
    <property type="entry name" value="DUF1680 DOMAIN PROTEIN (AFU_ORTHOLOGUE AFUA_1G08910)"/>
    <property type="match status" value="1"/>
</dbReference>
<reference evidence="4 5" key="1">
    <citation type="submission" date="2014-02" db="EMBL/GenBank/DDBJ databases">
        <title>The genome sequence of Colletotrichum salicis CBS 607.94.</title>
        <authorList>
            <person name="Baroncelli R."/>
            <person name="Thon M.R."/>
        </authorList>
    </citation>
    <scope>NUCLEOTIDE SEQUENCE [LARGE SCALE GENOMIC DNA]</scope>
    <source>
        <strain evidence="4 5">CBS 607.94</strain>
    </source>
</reference>
<organism evidence="4 5">
    <name type="scientific">Colletotrichum salicis</name>
    <dbReference type="NCBI Taxonomy" id="1209931"/>
    <lineage>
        <taxon>Eukaryota</taxon>
        <taxon>Fungi</taxon>
        <taxon>Dikarya</taxon>
        <taxon>Ascomycota</taxon>
        <taxon>Pezizomycotina</taxon>
        <taxon>Sordariomycetes</taxon>
        <taxon>Hypocreomycetidae</taxon>
        <taxon>Glomerellales</taxon>
        <taxon>Glomerellaceae</taxon>
        <taxon>Colletotrichum</taxon>
        <taxon>Colletotrichum acutatum species complex</taxon>
    </lineage>
</organism>
<evidence type="ECO:0000259" key="2">
    <source>
        <dbReference type="Pfam" id="PF07944"/>
    </source>
</evidence>
<name>A0A135V1Y9_9PEZI</name>
<dbReference type="PANTHER" id="PTHR43465:SF2">
    <property type="entry name" value="DUF1680 DOMAIN PROTEIN (AFU_ORTHOLOGUE AFUA_1G08910)"/>
    <property type="match status" value="1"/>
</dbReference>
<dbReference type="InterPro" id="IPR049174">
    <property type="entry name" value="Beta-AFase-like"/>
</dbReference>
<evidence type="ECO:0008006" key="6">
    <source>
        <dbReference type="Google" id="ProtNLM"/>
    </source>
</evidence>
<evidence type="ECO:0000259" key="3">
    <source>
        <dbReference type="Pfam" id="PF20737"/>
    </source>
</evidence>
<dbReference type="InterPro" id="IPR012878">
    <property type="entry name" value="Beta-AFase-like_GH127_cat"/>
</dbReference>
<accession>A0A135V1Y9</accession>
<dbReference type="STRING" id="1209931.A0A135V1Y9"/>
<evidence type="ECO:0000313" key="5">
    <source>
        <dbReference type="Proteomes" id="UP000070121"/>
    </source>
</evidence>
<gene>
    <name evidence="4" type="ORF">CSAL01_06647</name>
</gene>
<dbReference type="Proteomes" id="UP000070121">
    <property type="component" value="Unassembled WGS sequence"/>
</dbReference>
<dbReference type="SUPFAM" id="SSF48208">
    <property type="entry name" value="Six-hairpin glycosidases"/>
    <property type="match status" value="1"/>
</dbReference>
<dbReference type="Pfam" id="PF20737">
    <property type="entry name" value="Glyco_hydro127C"/>
    <property type="match status" value="1"/>
</dbReference>